<dbReference type="GO" id="GO:0046872">
    <property type="term" value="F:metal ion binding"/>
    <property type="evidence" value="ECO:0007669"/>
    <property type="project" value="UniProtKB-KW"/>
</dbReference>
<evidence type="ECO:0000256" key="9">
    <source>
        <dbReference type="PIRSR" id="PIRSR005091-1"/>
    </source>
</evidence>
<evidence type="ECO:0000256" key="12">
    <source>
        <dbReference type="SAM" id="Phobius"/>
    </source>
</evidence>
<dbReference type="PANTHER" id="PTHR47371:SF3">
    <property type="entry name" value="PHOSPHOGLYCEROL TRANSFERASE I"/>
    <property type="match status" value="1"/>
</dbReference>
<feature type="domain" description="Sulfatase N-terminal" evidence="13">
    <location>
        <begin position="245"/>
        <end position="537"/>
    </location>
</feature>
<evidence type="ECO:0000256" key="7">
    <source>
        <dbReference type="ARBA" id="ARBA00023136"/>
    </source>
</evidence>
<evidence type="ECO:0000256" key="2">
    <source>
        <dbReference type="ARBA" id="ARBA00004936"/>
    </source>
</evidence>
<dbReference type="Proteomes" id="UP000654993">
    <property type="component" value="Unassembled WGS sequence"/>
</dbReference>
<keyword evidence="4 8" id="KW-1003">Cell membrane</keyword>
<dbReference type="CDD" id="cd16015">
    <property type="entry name" value="LTA_synthase"/>
    <property type="match status" value="1"/>
</dbReference>
<accession>A0A916QDU1</accession>
<sequence length="637" mass="72563">MCSSMIRYILQPWFLMLILIWSKIAYTRHIIVGGSVWESLYIETPVLVVMIVLIEWIWQTKPRARFIVYVLINGLLSFVFFALIVYYRYFNTLATYTSLFDLGQAGDVTASIASLIQPQYYLLFADIPLLIAAAMSWLILRKRRRTEGRLPALPVRNRYGFACVLAAMTIALLNVLQAIGGGTVNELVKAKDMGLITYQAYAVYADAKRMLNKDQQTISPEAIRRVKGIKLAEDPAWHGIAEGKDVYVVQLESFHDWVIGLEVGGQEVTPNLNRLLDESFYFDRIYQQIGKGNTSDAEFVMNTSLYPTGIMPMSRQTAGMIVPSLPRYLKPYGYESVTMHTNQVKFWDRNLMYQALGFDAYYDKEFFGEEDYLHFGASDEVLFRRSIEVFLEIKERGKPIYANLITMSSHNPFELPDEKRMLELPDHLAGTFLGNYLESVHYADYAFGIWIDELKAHGLWEDAMLVIYGDHFGVSDTAAEEDLEAAAELLSVGYYSKEQMFNVPLIIRVPGLEEGVVRHNMGGQIDILPTIMNLLGIRYDDLVIFGQDLLNHERNLIGQRTYLPSGSFINEEVIFIPGAGLEDGWMVPLEDPLMETKSPLHYRDDYHRALRLLSMSDAYIASLPMQEAVPVMAATEE</sequence>
<feature type="transmembrane region" description="Helical" evidence="12">
    <location>
        <begin position="161"/>
        <end position="180"/>
    </location>
</feature>
<reference evidence="14" key="2">
    <citation type="journal article" date="2021" name="Data Brief">
        <title>Draft genome sequence data of the facultative, thermophilic, xylanolytic bacterium Paenibacillus sp. strain DA-C8.</title>
        <authorList>
            <person name="Chhe C."/>
            <person name="Uke A."/>
            <person name="Baramee S."/>
            <person name="Ungkulpasvich U."/>
            <person name="Tachaapaikoon C."/>
            <person name="Pason P."/>
            <person name="Waeonukul R."/>
            <person name="Ratanakhanokchai K."/>
            <person name="Kosugi A."/>
        </authorList>
    </citation>
    <scope>NUCLEOTIDE SEQUENCE</scope>
    <source>
        <strain evidence="14">DA-C8</strain>
    </source>
</reference>
<feature type="active site" evidence="9">
    <location>
        <position position="294"/>
    </location>
</feature>
<dbReference type="GO" id="GO:0005886">
    <property type="term" value="C:plasma membrane"/>
    <property type="evidence" value="ECO:0007669"/>
    <property type="project" value="UniProtKB-SubCell"/>
</dbReference>
<keyword evidence="7 8" id="KW-0472">Membrane</keyword>
<dbReference type="AlphaFoldDB" id="A0A916QDU1"/>
<comment type="similarity">
    <text evidence="3 8">Belongs to the LTA synthase family.</text>
</comment>
<dbReference type="InterPro" id="IPR012160">
    <property type="entry name" value="LtaS-like"/>
</dbReference>
<dbReference type="Gene3D" id="3.30.1120.170">
    <property type="match status" value="1"/>
</dbReference>
<evidence type="ECO:0000256" key="3">
    <source>
        <dbReference type="ARBA" id="ARBA00009983"/>
    </source>
</evidence>
<evidence type="ECO:0000256" key="8">
    <source>
        <dbReference type="PIRNR" id="PIRNR005091"/>
    </source>
</evidence>
<keyword evidence="10" id="KW-0464">Manganese</keyword>
<organism evidence="14 15">
    <name type="scientific">Insulibacter thermoxylanivorax</name>
    <dbReference type="NCBI Taxonomy" id="2749268"/>
    <lineage>
        <taxon>Bacteria</taxon>
        <taxon>Bacillati</taxon>
        <taxon>Bacillota</taxon>
        <taxon>Bacilli</taxon>
        <taxon>Bacillales</taxon>
        <taxon>Paenibacillaceae</taxon>
        <taxon>Insulibacter</taxon>
    </lineage>
</organism>
<evidence type="ECO:0000259" key="13">
    <source>
        <dbReference type="Pfam" id="PF00884"/>
    </source>
</evidence>
<feature type="transmembrane region" description="Helical" evidence="12">
    <location>
        <begin position="12"/>
        <end position="34"/>
    </location>
</feature>
<feature type="transmembrane region" description="Helical" evidence="12">
    <location>
        <begin position="120"/>
        <end position="140"/>
    </location>
</feature>
<dbReference type="Gene3D" id="3.40.720.10">
    <property type="entry name" value="Alkaline Phosphatase, subunit A"/>
    <property type="match status" value="1"/>
</dbReference>
<evidence type="ECO:0000313" key="15">
    <source>
        <dbReference type="Proteomes" id="UP000654993"/>
    </source>
</evidence>
<evidence type="ECO:0000256" key="10">
    <source>
        <dbReference type="PIRSR" id="PIRSR005091-2"/>
    </source>
</evidence>
<evidence type="ECO:0000256" key="5">
    <source>
        <dbReference type="ARBA" id="ARBA00022692"/>
    </source>
</evidence>
<evidence type="ECO:0000256" key="11">
    <source>
        <dbReference type="PIRSR" id="PIRSR005091-3"/>
    </source>
</evidence>
<feature type="binding site" evidence="11">
    <location>
        <position position="294"/>
    </location>
    <ligand>
        <name>Mn(2+)</name>
        <dbReference type="ChEBI" id="CHEBI:29035"/>
    </ligand>
</feature>
<dbReference type="SUPFAM" id="SSF53649">
    <property type="entry name" value="Alkaline phosphatase-like"/>
    <property type="match status" value="1"/>
</dbReference>
<name>A0A916QDU1_9BACL</name>
<gene>
    <name evidence="14" type="ORF">PRECH8_04300</name>
</gene>
<dbReference type="Pfam" id="PF00884">
    <property type="entry name" value="Sulfatase"/>
    <property type="match status" value="1"/>
</dbReference>
<evidence type="ECO:0000256" key="1">
    <source>
        <dbReference type="ARBA" id="ARBA00004651"/>
    </source>
</evidence>
<dbReference type="InterPro" id="IPR000917">
    <property type="entry name" value="Sulfatase_N"/>
</dbReference>
<feature type="binding site" evidence="10">
    <location>
        <position position="410"/>
    </location>
    <ligand>
        <name>substrate</name>
    </ligand>
</feature>
<evidence type="ECO:0000256" key="6">
    <source>
        <dbReference type="ARBA" id="ARBA00022989"/>
    </source>
</evidence>
<feature type="binding site" evidence="11">
    <location>
        <position position="471"/>
    </location>
    <ligand>
        <name>Mn(2+)</name>
        <dbReference type="ChEBI" id="CHEBI:29035"/>
    </ligand>
</feature>
<comment type="pathway">
    <text evidence="2">Cell wall biogenesis; lipoteichoic acid biosynthesis.</text>
</comment>
<dbReference type="PANTHER" id="PTHR47371">
    <property type="entry name" value="LIPOTEICHOIC ACID SYNTHASE"/>
    <property type="match status" value="1"/>
</dbReference>
<feature type="binding site" evidence="11">
    <location>
        <position position="470"/>
    </location>
    <ligand>
        <name>Mn(2+)</name>
        <dbReference type="ChEBI" id="CHEBI:29035"/>
    </ligand>
</feature>
<keyword evidence="6 12" id="KW-1133">Transmembrane helix</keyword>
<feature type="transmembrane region" description="Helical" evidence="12">
    <location>
        <begin position="40"/>
        <end position="59"/>
    </location>
</feature>
<dbReference type="InterPro" id="IPR017850">
    <property type="entry name" value="Alkaline_phosphatase_core_sf"/>
</dbReference>
<keyword evidence="10" id="KW-0479">Metal-binding</keyword>
<protein>
    <recommendedName>
        <fullName evidence="13">Sulfatase N-terminal domain-containing protein</fullName>
    </recommendedName>
</protein>
<dbReference type="PIRSF" id="PIRSF005091">
    <property type="entry name" value="Mmb_sulf_HI1246"/>
    <property type="match status" value="1"/>
</dbReference>
<feature type="binding site" evidence="11">
    <location>
        <position position="252"/>
    </location>
    <ligand>
        <name>Mn(2+)</name>
        <dbReference type="ChEBI" id="CHEBI:29035"/>
    </ligand>
</feature>
<proteinExistence type="inferred from homology"/>
<reference evidence="14" key="1">
    <citation type="submission" date="2020-08" db="EMBL/GenBank/DDBJ databases">
        <authorList>
            <person name="Uke A."/>
            <person name="Chhe C."/>
            <person name="Baramee S."/>
            <person name="Kosugi A."/>
        </authorList>
    </citation>
    <scope>NUCLEOTIDE SEQUENCE</scope>
    <source>
        <strain evidence="14">DA-C8</strain>
    </source>
</reference>
<keyword evidence="15" id="KW-1185">Reference proteome</keyword>
<comment type="caution">
    <text evidence="14">The sequence shown here is derived from an EMBL/GenBank/DDBJ whole genome shotgun (WGS) entry which is preliminary data.</text>
</comment>
<keyword evidence="5 12" id="KW-0812">Transmembrane</keyword>
<dbReference type="EMBL" id="BMAQ01000003">
    <property type="protein sequence ID" value="GFR37134.1"/>
    <property type="molecule type" value="Genomic_DNA"/>
</dbReference>
<feature type="transmembrane region" description="Helical" evidence="12">
    <location>
        <begin position="66"/>
        <end position="89"/>
    </location>
</feature>
<comment type="subcellular location">
    <subcellularLocation>
        <location evidence="1">Cell membrane</location>
        <topology evidence="1">Multi-pass membrane protein</topology>
    </subcellularLocation>
</comment>
<dbReference type="InterPro" id="IPR050448">
    <property type="entry name" value="OpgB/LTA_synthase_biosynth"/>
</dbReference>
<evidence type="ECO:0000313" key="14">
    <source>
        <dbReference type="EMBL" id="GFR37134.1"/>
    </source>
</evidence>
<evidence type="ECO:0000256" key="4">
    <source>
        <dbReference type="ARBA" id="ARBA00022475"/>
    </source>
</evidence>